<evidence type="ECO:0000256" key="6">
    <source>
        <dbReference type="ARBA" id="ARBA00023136"/>
    </source>
</evidence>
<keyword evidence="5 7" id="KW-1133">Transmembrane helix</keyword>
<feature type="transmembrane region" description="Helical" evidence="7">
    <location>
        <begin position="35"/>
        <end position="57"/>
    </location>
</feature>
<reference evidence="9 10" key="1">
    <citation type="submission" date="2020-02" db="EMBL/GenBank/DDBJ databases">
        <authorList>
            <person name="Li X.-J."/>
            <person name="Han X.-M."/>
        </authorList>
    </citation>
    <scope>NUCLEOTIDE SEQUENCE [LARGE SCALE GENOMIC DNA]</scope>
    <source>
        <strain evidence="9 10">CCTCC AB 2017055</strain>
    </source>
</reference>
<evidence type="ECO:0000256" key="7">
    <source>
        <dbReference type="RuleBase" id="RU363032"/>
    </source>
</evidence>
<dbReference type="InterPro" id="IPR035906">
    <property type="entry name" value="MetI-like_sf"/>
</dbReference>
<dbReference type="Pfam" id="PF00528">
    <property type="entry name" value="BPD_transp_1"/>
    <property type="match status" value="1"/>
</dbReference>
<evidence type="ECO:0000256" key="2">
    <source>
        <dbReference type="ARBA" id="ARBA00022448"/>
    </source>
</evidence>
<evidence type="ECO:0000313" key="9">
    <source>
        <dbReference type="EMBL" id="NEE04204.1"/>
    </source>
</evidence>
<evidence type="ECO:0000313" key="10">
    <source>
        <dbReference type="Proteomes" id="UP000475214"/>
    </source>
</evidence>
<keyword evidence="3" id="KW-1003">Cell membrane</keyword>
<dbReference type="InterPro" id="IPR000515">
    <property type="entry name" value="MetI-like"/>
</dbReference>
<dbReference type="PANTHER" id="PTHR30193">
    <property type="entry name" value="ABC TRANSPORTER PERMEASE PROTEIN"/>
    <property type="match status" value="1"/>
</dbReference>
<name>A0A6L9SHT7_9ACTN</name>
<organism evidence="9 10">
    <name type="scientific">Phytoactinopolyspora halotolerans</name>
    <dbReference type="NCBI Taxonomy" id="1981512"/>
    <lineage>
        <taxon>Bacteria</taxon>
        <taxon>Bacillati</taxon>
        <taxon>Actinomycetota</taxon>
        <taxon>Actinomycetes</taxon>
        <taxon>Jiangellales</taxon>
        <taxon>Jiangellaceae</taxon>
        <taxon>Phytoactinopolyspora</taxon>
    </lineage>
</organism>
<evidence type="ECO:0000256" key="3">
    <source>
        <dbReference type="ARBA" id="ARBA00022475"/>
    </source>
</evidence>
<dbReference type="GO" id="GO:0055085">
    <property type="term" value="P:transmembrane transport"/>
    <property type="evidence" value="ECO:0007669"/>
    <property type="project" value="InterPro"/>
</dbReference>
<protein>
    <submittedName>
        <fullName evidence="9">Sugar ABC transporter permease</fullName>
    </submittedName>
</protein>
<feature type="transmembrane region" description="Helical" evidence="7">
    <location>
        <begin position="223"/>
        <end position="245"/>
    </location>
</feature>
<evidence type="ECO:0000256" key="4">
    <source>
        <dbReference type="ARBA" id="ARBA00022692"/>
    </source>
</evidence>
<evidence type="ECO:0000256" key="1">
    <source>
        <dbReference type="ARBA" id="ARBA00004651"/>
    </source>
</evidence>
<dbReference type="SUPFAM" id="SSF161098">
    <property type="entry name" value="MetI-like"/>
    <property type="match status" value="1"/>
</dbReference>
<keyword evidence="2 7" id="KW-0813">Transport</keyword>
<dbReference type="EMBL" id="JAAGOA010000030">
    <property type="protein sequence ID" value="NEE04204.1"/>
    <property type="molecule type" value="Genomic_DNA"/>
</dbReference>
<dbReference type="GO" id="GO:0005886">
    <property type="term" value="C:plasma membrane"/>
    <property type="evidence" value="ECO:0007669"/>
    <property type="project" value="UniProtKB-SubCell"/>
</dbReference>
<feature type="transmembrane region" description="Helical" evidence="7">
    <location>
        <begin position="180"/>
        <end position="202"/>
    </location>
</feature>
<dbReference type="Proteomes" id="UP000475214">
    <property type="component" value="Unassembled WGS sequence"/>
</dbReference>
<keyword evidence="10" id="KW-1185">Reference proteome</keyword>
<comment type="subcellular location">
    <subcellularLocation>
        <location evidence="1 7">Cell membrane</location>
        <topology evidence="1 7">Multi-pass membrane protein</topology>
    </subcellularLocation>
</comment>
<dbReference type="PROSITE" id="PS50928">
    <property type="entry name" value="ABC_TM1"/>
    <property type="match status" value="1"/>
</dbReference>
<accession>A0A6L9SHT7</accession>
<dbReference type="CDD" id="cd06261">
    <property type="entry name" value="TM_PBP2"/>
    <property type="match status" value="1"/>
</dbReference>
<dbReference type="PANTHER" id="PTHR30193:SF37">
    <property type="entry name" value="INNER MEMBRANE ABC TRANSPORTER PERMEASE PROTEIN YCJO"/>
    <property type="match status" value="1"/>
</dbReference>
<feature type="transmembrane region" description="Helical" evidence="7">
    <location>
        <begin position="283"/>
        <end position="305"/>
    </location>
</feature>
<feature type="domain" description="ABC transmembrane type-1" evidence="8">
    <location>
        <begin position="92"/>
        <end position="304"/>
    </location>
</feature>
<dbReference type="Gene3D" id="1.10.3720.10">
    <property type="entry name" value="MetI-like"/>
    <property type="match status" value="1"/>
</dbReference>
<dbReference type="InterPro" id="IPR051393">
    <property type="entry name" value="ABC_transporter_permease"/>
</dbReference>
<comment type="caution">
    <text evidence="9">The sequence shown here is derived from an EMBL/GenBank/DDBJ whole genome shotgun (WGS) entry which is preliminary data.</text>
</comment>
<dbReference type="AlphaFoldDB" id="A0A6L9SHT7"/>
<evidence type="ECO:0000256" key="5">
    <source>
        <dbReference type="ARBA" id="ARBA00022989"/>
    </source>
</evidence>
<gene>
    <name evidence="9" type="ORF">G1H10_28940</name>
</gene>
<keyword evidence="4 7" id="KW-0812">Transmembrane</keyword>
<feature type="transmembrane region" description="Helical" evidence="7">
    <location>
        <begin position="128"/>
        <end position="148"/>
    </location>
</feature>
<feature type="transmembrane region" description="Helical" evidence="7">
    <location>
        <begin position="97"/>
        <end position="116"/>
    </location>
</feature>
<evidence type="ECO:0000259" key="8">
    <source>
        <dbReference type="PROSITE" id="PS50928"/>
    </source>
</evidence>
<proteinExistence type="inferred from homology"/>
<comment type="similarity">
    <text evidence="7">Belongs to the binding-protein-dependent transport system permease family.</text>
</comment>
<keyword evidence="6 7" id="KW-0472">Membrane</keyword>
<sequence>MGQVVDVTALDERNSALTPRTRPARPGNSQRPHGSLLLFLFPAVALVGILLILPFLFTVYRSFFRDNGFSRSWVGLENYTTLLTDDIFLRSVLNTGMWTAGTLLLPVLLGLLIAVGTNSVRWGPMARFAIVLPYALSGSVTALLWNFMLQTDGATNAMLDSLGLSTLERSWLLEWPMNTIVMIIATTWQATGASMILFLVGLQAIPAETIEAGRVDGAGGFRLFRSIVLPQLRPISVVVIGISLVNSLKTFDIVWLLTRGGPGTESETLALTMYRQTFTLSRYGYGAAVAVILTVIVLLASWTYLRRQLRTN</sequence>